<organism evidence="6 7">
    <name type="scientific">Orchesella dallaii</name>
    <dbReference type="NCBI Taxonomy" id="48710"/>
    <lineage>
        <taxon>Eukaryota</taxon>
        <taxon>Metazoa</taxon>
        <taxon>Ecdysozoa</taxon>
        <taxon>Arthropoda</taxon>
        <taxon>Hexapoda</taxon>
        <taxon>Collembola</taxon>
        <taxon>Entomobryomorpha</taxon>
        <taxon>Entomobryoidea</taxon>
        <taxon>Orchesellidae</taxon>
        <taxon>Orchesellinae</taxon>
        <taxon>Orchesella</taxon>
    </lineage>
</organism>
<dbReference type="PANTHER" id="PTHR10157:SF23">
    <property type="entry name" value="MOXD1 HOMOLOG 1"/>
    <property type="match status" value="1"/>
</dbReference>
<proteinExistence type="inferred from homology"/>
<protein>
    <recommendedName>
        <fullName evidence="5">DOMON domain-containing protein</fullName>
    </recommendedName>
</protein>
<dbReference type="PROSITE" id="PS50836">
    <property type="entry name" value="DOMON"/>
    <property type="match status" value="1"/>
</dbReference>
<gene>
    <name evidence="6" type="ORF">ODALV1_LOCUS14913</name>
</gene>
<dbReference type="PANTHER" id="PTHR10157">
    <property type="entry name" value="DOPAMINE BETA HYDROXYLASE RELATED"/>
    <property type="match status" value="1"/>
</dbReference>
<dbReference type="SUPFAM" id="SSF49344">
    <property type="entry name" value="CBD9-like"/>
    <property type="match status" value="1"/>
</dbReference>
<evidence type="ECO:0000256" key="2">
    <source>
        <dbReference type="ARBA" id="ARBA00023157"/>
    </source>
</evidence>
<dbReference type="InterPro" id="IPR000323">
    <property type="entry name" value="Cu2_ascorb_mOase_N"/>
</dbReference>
<keyword evidence="2" id="KW-1015">Disulfide bond</keyword>
<name>A0ABP1QTL8_9HEXA</name>
<evidence type="ECO:0000256" key="4">
    <source>
        <dbReference type="SAM" id="SignalP"/>
    </source>
</evidence>
<dbReference type="Pfam" id="PF03712">
    <property type="entry name" value="Cu2_monoox_C"/>
    <property type="match status" value="1"/>
</dbReference>
<evidence type="ECO:0000259" key="5">
    <source>
        <dbReference type="PROSITE" id="PS50836"/>
    </source>
</evidence>
<keyword evidence="7" id="KW-1185">Reference proteome</keyword>
<evidence type="ECO:0000256" key="1">
    <source>
        <dbReference type="ARBA" id="ARBA00010676"/>
    </source>
</evidence>
<dbReference type="Pfam" id="PF03351">
    <property type="entry name" value="DOMON"/>
    <property type="match status" value="1"/>
</dbReference>
<comment type="similarity">
    <text evidence="1">Belongs to the copper type II ascorbate-dependent monooxygenase family.</text>
</comment>
<dbReference type="Pfam" id="PF01082">
    <property type="entry name" value="Cu2_monooxygen"/>
    <property type="match status" value="1"/>
</dbReference>
<sequence>MKKNFVVLLSFLFLGFSESTAGHASENPPRWTRDLLVGDSYHIRWNNEDPEYLVMEISAPVTGYVAVGFSPNGAMRGSDIVMGWVDSEGKAHIKDLYAEGNTIPIEDDVSDYEILWAEENEFGTTIRFRRRWDTCDFHHDFEITEDTVRLIWAVSDSDPTVERGIFTPKYHGPDFRGGRSVFLKVPTHLMEFPDDARIPDPAIQFWDVKMKDVSVLGDTDTTYHCKIFKAPTFRDNNRKHQIIGYRTLLEEANQEWVHHINFFECFIPPHKGSSDDVFEKYLDHHGAHCYTRNMPPEWSEFCISVPFVWVAGAEGLMLPEHGGIPLREEHNGTTYFMLEVHYNNPKKIQFRDNSGIRVFVTENTRKNDYGTVTIHARFGQFQMIPPKAVGFKNMAFCTPECTESIIPKEGITVTHATLHAHLASTKMILRHIRNGRELSPIAQDSHYDFNYQQSRIVSPPRKILPGDIILVECDYDTSNRETITYGGTSTYDEMCQGYITYYPKIPLALCKTQYEFHNFFHALGIHKVEGDEVLRMIQLPYKPKPNQMYDPGDDAYILKNGTQGNPEYPFDLLYVTEPKTGSEHPQTVREYVNSLEWTKDNGKLIKKVWKQWWEGQHTTFCTGPSFKRIPLKEYLVKYPDYIPYEKPVSSQCRRHGRSFASTASYFSGNAMSVVLAVMPVMYFL</sequence>
<dbReference type="Proteomes" id="UP001642540">
    <property type="component" value="Unassembled WGS sequence"/>
</dbReference>
<reference evidence="6 7" key="1">
    <citation type="submission" date="2024-08" db="EMBL/GenBank/DDBJ databases">
        <authorList>
            <person name="Cucini C."/>
            <person name="Frati F."/>
        </authorList>
    </citation>
    <scope>NUCLEOTIDE SEQUENCE [LARGE SCALE GENOMIC DNA]</scope>
</reference>
<dbReference type="SMART" id="SM00664">
    <property type="entry name" value="DoH"/>
    <property type="match status" value="1"/>
</dbReference>
<dbReference type="InterPro" id="IPR045266">
    <property type="entry name" value="DOH_DOMON"/>
</dbReference>
<dbReference type="Gene3D" id="2.60.120.310">
    <property type="entry name" value="Copper type II, ascorbate-dependent monooxygenase, N-terminal domain"/>
    <property type="match status" value="1"/>
</dbReference>
<dbReference type="CDD" id="cd09631">
    <property type="entry name" value="DOMON_DOH"/>
    <property type="match status" value="1"/>
</dbReference>
<dbReference type="Gene3D" id="2.60.40.1210">
    <property type="entry name" value="Cellobiose dehydrogenase, cytochrome domain"/>
    <property type="match status" value="1"/>
</dbReference>
<keyword evidence="4" id="KW-0732">Signal</keyword>
<accession>A0ABP1QTL8</accession>
<evidence type="ECO:0000256" key="3">
    <source>
        <dbReference type="ARBA" id="ARBA00023180"/>
    </source>
</evidence>
<dbReference type="InterPro" id="IPR000945">
    <property type="entry name" value="DBH-like"/>
</dbReference>
<keyword evidence="3" id="KW-0325">Glycoprotein</keyword>
<feature type="chain" id="PRO_5045155812" description="DOMON domain-containing protein" evidence="4">
    <location>
        <begin position="25"/>
        <end position="684"/>
    </location>
</feature>
<evidence type="ECO:0000313" key="7">
    <source>
        <dbReference type="Proteomes" id="UP001642540"/>
    </source>
</evidence>
<dbReference type="Gene3D" id="2.60.120.230">
    <property type="match status" value="1"/>
</dbReference>
<comment type="caution">
    <text evidence="6">The sequence shown here is derived from an EMBL/GenBank/DDBJ whole genome shotgun (WGS) entry which is preliminary data.</text>
</comment>
<feature type="domain" description="DOMON" evidence="5">
    <location>
        <begin position="39"/>
        <end position="155"/>
    </location>
</feature>
<dbReference type="InterPro" id="IPR024548">
    <property type="entry name" value="Cu2_monoox_C"/>
</dbReference>
<evidence type="ECO:0000313" key="6">
    <source>
        <dbReference type="EMBL" id="CAL8111303.1"/>
    </source>
</evidence>
<dbReference type="EMBL" id="CAXLJM020000046">
    <property type="protein sequence ID" value="CAL8111303.1"/>
    <property type="molecule type" value="Genomic_DNA"/>
</dbReference>
<feature type="signal peptide" evidence="4">
    <location>
        <begin position="1"/>
        <end position="24"/>
    </location>
</feature>
<dbReference type="InterPro" id="IPR014784">
    <property type="entry name" value="Cu2_ascorb_mOase-like_C"/>
</dbReference>
<dbReference type="InterPro" id="IPR005018">
    <property type="entry name" value="DOMON_domain"/>
</dbReference>
<dbReference type="InterPro" id="IPR008977">
    <property type="entry name" value="PHM/PNGase_F_dom_sf"/>
</dbReference>
<dbReference type="SUPFAM" id="SSF49742">
    <property type="entry name" value="PHM/PNGase F"/>
    <property type="match status" value="2"/>
</dbReference>
<dbReference type="InterPro" id="IPR036939">
    <property type="entry name" value="Cu2_ascorb_mOase_N_sf"/>
</dbReference>